<proteinExistence type="predicted"/>
<dbReference type="AlphaFoldDB" id="A0AAX6FGV2"/>
<organism evidence="2 3">
    <name type="scientific">Iris pallida</name>
    <name type="common">Sweet iris</name>
    <dbReference type="NCBI Taxonomy" id="29817"/>
    <lineage>
        <taxon>Eukaryota</taxon>
        <taxon>Viridiplantae</taxon>
        <taxon>Streptophyta</taxon>
        <taxon>Embryophyta</taxon>
        <taxon>Tracheophyta</taxon>
        <taxon>Spermatophyta</taxon>
        <taxon>Magnoliopsida</taxon>
        <taxon>Liliopsida</taxon>
        <taxon>Asparagales</taxon>
        <taxon>Iridaceae</taxon>
        <taxon>Iridoideae</taxon>
        <taxon>Irideae</taxon>
        <taxon>Iris</taxon>
    </lineage>
</organism>
<keyword evidence="3" id="KW-1185">Reference proteome</keyword>
<accession>A0AAX6FGV2</accession>
<feature type="compositionally biased region" description="Low complexity" evidence="1">
    <location>
        <begin position="47"/>
        <end position="56"/>
    </location>
</feature>
<feature type="compositionally biased region" description="Low complexity" evidence="1">
    <location>
        <begin position="151"/>
        <end position="161"/>
    </location>
</feature>
<name>A0AAX6FGV2_IRIPA</name>
<gene>
    <name evidence="2" type="ORF">M6B38_133515</name>
</gene>
<sequence length="172" mass="17644">MVTVGASFGPSAARPHLPSLAPPPRDRPSTPRRGSPAPPSPSPSAPQRPAHSPRPSLSRRTRASHLLFSPPSSDRPYRRRRPWVSTLSPPLSSSLGRPPRLGGPVLRPSPPGVAPAAAQVRRSPASPRRCFTSPSGAGEGPEDPSGPAPSPRATRSPSGPARGPGPSGPAAP</sequence>
<comment type="caution">
    <text evidence="2">The sequence shown here is derived from an EMBL/GenBank/DDBJ whole genome shotgun (WGS) entry which is preliminary data.</text>
</comment>
<feature type="compositionally biased region" description="Pro residues" evidence="1">
    <location>
        <begin position="36"/>
        <end position="46"/>
    </location>
</feature>
<evidence type="ECO:0000313" key="3">
    <source>
        <dbReference type="Proteomes" id="UP001140949"/>
    </source>
</evidence>
<protein>
    <submittedName>
        <fullName evidence="2">Basic proline-rich protein-like</fullName>
    </submittedName>
</protein>
<evidence type="ECO:0000313" key="2">
    <source>
        <dbReference type="EMBL" id="KAJ6815529.1"/>
    </source>
</evidence>
<reference evidence="2" key="1">
    <citation type="journal article" date="2023" name="GigaByte">
        <title>Genome assembly of the bearded iris, Iris pallida Lam.</title>
        <authorList>
            <person name="Bruccoleri R.E."/>
            <person name="Oakeley E.J."/>
            <person name="Faust A.M.E."/>
            <person name="Altorfer M."/>
            <person name="Dessus-Babus S."/>
            <person name="Burckhardt D."/>
            <person name="Oertli M."/>
            <person name="Naumann U."/>
            <person name="Petersen F."/>
            <person name="Wong J."/>
        </authorList>
    </citation>
    <scope>NUCLEOTIDE SEQUENCE</scope>
    <source>
        <strain evidence="2">GSM-AAB239-AS_SAM_17_03QT</strain>
    </source>
</reference>
<dbReference type="Proteomes" id="UP001140949">
    <property type="component" value="Unassembled WGS sequence"/>
</dbReference>
<reference evidence="2" key="2">
    <citation type="submission" date="2023-04" db="EMBL/GenBank/DDBJ databases">
        <authorList>
            <person name="Bruccoleri R.E."/>
            <person name="Oakeley E.J."/>
            <person name="Faust A.-M."/>
            <person name="Dessus-Babus S."/>
            <person name="Altorfer M."/>
            <person name="Burckhardt D."/>
            <person name="Oertli M."/>
            <person name="Naumann U."/>
            <person name="Petersen F."/>
            <person name="Wong J."/>
        </authorList>
    </citation>
    <scope>NUCLEOTIDE SEQUENCE</scope>
    <source>
        <strain evidence="2">GSM-AAB239-AS_SAM_17_03QT</strain>
        <tissue evidence="2">Leaf</tissue>
    </source>
</reference>
<feature type="compositionally biased region" description="Low complexity" evidence="1">
    <location>
        <begin position="87"/>
        <end position="106"/>
    </location>
</feature>
<feature type="region of interest" description="Disordered" evidence="1">
    <location>
        <begin position="1"/>
        <end position="172"/>
    </location>
</feature>
<dbReference type="EMBL" id="JANAVB010028819">
    <property type="protein sequence ID" value="KAJ6815529.1"/>
    <property type="molecule type" value="Genomic_DNA"/>
</dbReference>
<evidence type="ECO:0000256" key="1">
    <source>
        <dbReference type="SAM" id="MobiDB-lite"/>
    </source>
</evidence>